<accession>A0A6N6W4F6</accession>
<evidence type="ECO:0000256" key="10">
    <source>
        <dbReference type="ARBA" id="ARBA00023012"/>
    </source>
</evidence>
<feature type="domain" description="CheW-like" evidence="15">
    <location>
        <begin position="585"/>
        <end position="722"/>
    </location>
</feature>
<keyword evidence="5 12" id="KW-0597">Phosphoprotein</keyword>
<evidence type="ECO:0000256" key="13">
    <source>
        <dbReference type="SAM" id="MobiDB-lite"/>
    </source>
</evidence>
<dbReference type="PANTHER" id="PTHR43395:SF10">
    <property type="entry name" value="CHEMOTAXIS PROTEIN CHEA"/>
    <property type="match status" value="1"/>
</dbReference>
<dbReference type="PROSITE" id="PS50851">
    <property type="entry name" value="CHEW"/>
    <property type="match status" value="1"/>
</dbReference>
<dbReference type="InterPro" id="IPR036641">
    <property type="entry name" value="HPT_dom_sf"/>
</dbReference>
<dbReference type="InterPro" id="IPR004105">
    <property type="entry name" value="CheA-like_dim"/>
</dbReference>
<dbReference type="FunFam" id="3.30.565.10:FF:000016">
    <property type="entry name" value="Chemotaxis protein CheA, putative"/>
    <property type="match status" value="1"/>
</dbReference>
<dbReference type="SUPFAM" id="SSF55874">
    <property type="entry name" value="ATPase domain of HSP90 chaperone/DNA topoisomerase II/histidine kinase"/>
    <property type="match status" value="1"/>
</dbReference>
<dbReference type="SMART" id="SM01231">
    <property type="entry name" value="H-kinase_dim"/>
    <property type="match status" value="1"/>
</dbReference>
<dbReference type="Gene3D" id="1.10.287.560">
    <property type="entry name" value="Histidine kinase CheA-like, homodimeric domain"/>
    <property type="match status" value="1"/>
</dbReference>
<dbReference type="PRINTS" id="PR00344">
    <property type="entry name" value="BCTRLSENSOR"/>
</dbReference>
<keyword evidence="4" id="KW-0145">Chemotaxis</keyword>
<dbReference type="InterPro" id="IPR003594">
    <property type="entry name" value="HATPase_dom"/>
</dbReference>
<evidence type="ECO:0000256" key="4">
    <source>
        <dbReference type="ARBA" id="ARBA00022500"/>
    </source>
</evidence>
<dbReference type="InterPro" id="IPR002545">
    <property type="entry name" value="CheW-lke_dom"/>
</dbReference>
<evidence type="ECO:0000259" key="16">
    <source>
        <dbReference type="PROSITE" id="PS50894"/>
    </source>
</evidence>
<evidence type="ECO:0000256" key="1">
    <source>
        <dbReference type="ARBA" id="ARBA00000085"/>
    </source>
</evidence>
<evidence type="ECO:0000256" key="12">
    <source>
        <dbReference type="PROSITE-ProRule" id="PRU00110"/>
    </source>
</evidence>
<dbReference type="SUPFAM" id="SSF47384">
    <property type="entry name" value="Homodimeric domain of signal transducing histidine kinase"/>
    <property type="match status" value="1"/>
</dbReference>
<dbReference type="CDD" id="cd16916">
    <property type="entry name" value="HATPase_CheA-like"/>
    <property type="match status" value="1"/>
</dbReference>
<dbReference type="CDD" id="cd00088">
    <property type="entry name" value="HPT"/>
    <property type="match status" value="1"/>
</dbReference>
<keyword evidence="8" id="KW-0418">Kinase</keyword>
<dbReference type="SMART" id="SM00260">
    <property type="entry name" value="CheW"/>
    <property type="match status" value="1"/>
</dbReference>
<dbReference type="PROSITE" id="PS50109">
    <property type="entry name" value="HIS_KIN"/>
    <property type="match status" value="1"/>
</dbReference>
<dbReference type="Pfam" id="PF02895">
    <property type="entry name" value="H-kinase_dim"/>
    <property type="match status" value="1"/>
</dbReference>
<evidence type="ECO:0000256" key="11">
    <source>
        <dbReference type="ARBA" id="ARBA00035100"/>
    </source>
</evidence>
<dbReference type="InterPro" id="IPR008207">
    <property type="entry name" value="Sig_transdc_His_kin_Hpt_dom"/>
</dbReference>
<dbReference type="InterPro" id="IPR036097">
    <property type="entry name" value="HisK_dim/P_sf"/>
</dbReference>
<dbReference type="InterPro" id="IPR005467">
    <property type="entry name" value="His_kinase_dom"/>
</dbReference>
<dbReference type="InterPro" id="IPR051315">
    <property type="entry name" value="Bact_Chemotaxis_CheA"/>
</dbReference>
<keyword evidence="7" id="KW-0547">Nucleotide-binding</keyword>
<evidence type="ECO:0000313" key="18">
    <source>
        <dbReference type="Proteomes" id="UP000463700"/>
    </source>
</evidence>
<evidence type="ECO:0000256" key="5">
    <source>
        <dbReference type="ARBA" id="ARBA00022553"/>
    </source>
</evidence>
<dbReference type="PANTHER" id="PTHR43395">
    <property type="entry name" value="SENSOR HISTIDINE KINASE CHEA"/>
    <property type="match status" value="1"/>
</dbReference>
<dbReference type="Proteomes" id="UP000463700">
    <property type="component" value="Unassembled WGS sequence"/>
</dbReference>
<feature type="domain" description="Histidine kinase" evidence="14">
    <location>
        <begin position="393"/>
        <end position="593"/>
    </location>
</feature>
<evidence type="ECO:0000259" key="14">
    <source>
        <dbReference type="PROSITE" id="PS50109"/>
    </source>
</evidence>
<evidence type="ECO:0000256" key="7">
    <source>
        <dbReference type="ARBA" id="ARBA00022741"/>
    </source>
</evidence>
<keyword evidence="9" id="KW-0067">ATP-binding</keyword>
<dbReference type="CDD" id="cd00731">
    <property type="entry name" value="CheA_reg"/>
    <property type="match status" value="1"/>
</dbReference>
<dbReference type="AlphaFoldDB" id="A0A6N6W4F6"/>
<comment type="caution">
    <text evidence="17">The sequence shown here is derived from an EMBL/GenBank/DDBJ whole genome shotgun (WGS) entry which is preliminary data.</text>
</comment>
<evidence type="ECO:0000259" key="15">
    <source>
        <dbReference type="PROSITE" id="PS50851"/>
    </source>
</evidence>
<evidence type="ECO:0000256" key="2">
    <source>
        <dbReference type="ARBA" id="ARBA00012438"/>
    </source>
</evidence>
<organism evidence="17 18">
    <name type="scientific">Paraburkholderia madseniana</name>
    <dbReference type="NCBI Taxonomy" id="2599607"/>
    <lineage>
        <taxon>Bacteria</taxon>
        <taxon>Pseudomonadati</taxon>
        <taxon>Pseudomonadota</taxon>
        <taxon>Betaproteobacteria</taxon>
        <taxon>Burkholderiales</taxon>
        <taxon>Burkholderiaceae</taxon>
        <taxon>Paraburkholderia</taxon>
    </lineage>
</organism>
<dbReference type="GO" id="GO:0006935">
    <property type="term" value="P:chemotaxis"/>
    <property type="evidence" value="ECO:0007669"/>
    <property type="project" value="UniProtKB-KW"/>
</dbReference>
<dbReference type="OrthoDB" id="9803176at2"/>
<dbReference type="GO" id="GO:0005524">
    <property type="term" value="F:ATP binding"/>
    <property type="evidence" value="ECO:0007669"/>
    <property type="project" value="UniProtKB-KW"/>
</dbReference>
<dbReference type="EMBL" id="VOSW01000092">
    <property type="protein sequence ID" value="KAE8755333.1"/>
    <property type="molecule type" value="Genomic_DNA"/>
</dbReference>
<dbReference type="Gene3D" id="1.20.120.160">
    <property type="entry name" value="HPT domain"/>
    <property type="match status" value="1"/>
</dbReference>
<dbReference type="Pfam" id="PF02518">
    <property type="entry name" value="HATPase_c"/>
    <property type="match status" value="1"/>
</dbReference>
<dbReference type="PROSITE" id="PS50894">
    <property type="entry name" value="HPT"/>
    <property type="match status" value="1"/>
</dbReference>
<reference evidence="17 18" key="1">
    <citation type="journal article" date="2020" name="Int. J. Syst. Evol. Microbiol.">
        <title>Paraburkholderia madseniana sp. nov., a phenolic acid-degrading bacterium isolated from acidic forest soil.</title>
        <authorList>
            <person name="Wilhelm R.C."/>
            <person name="Murphy S.J.L."/>
            <person name="Feriancek N.M."/>
            <person name="Karasz D.C."/>
            <person name="DeRito C.M."/>
            <person name="Newman J.D."/>
            <person name="Buckley D.H."/>
        </authorList>
    </citation>
    <scope>NUCLEOTIDE SEQUENCE [LARGE SCALE GENOMIC DNA]</scope>
    <source>
        <strain evidence="17 18">RP11</strain>
    </source>
</reference>
<feature type="modified residue" description="Phosphohistidine" evidence="12">
    <location>
        <position position="46"/>
    </location>
</feature>
<sequence>MNLDDALQTFMVESRELLENMESALLNIQHGTDSAEAINAIFRAAHTIKGSAGLFGLDSIVTFTHIVESVLDRVREGEVRMDEALVPLLLAAGDHIGTLVTAADVEEDEEVHARSLPLVAQLQGYLDDRHALADTPAVLAVLATSSMAATESEHGFARVRDWHISLRFGTEVLRNGMDPLSIIHYLNKLGRITGIAMLPDAVPALHDLDPESCYLGFEIAFASDAEQAAIEGVFEFVNDDCAVHILPPDCRLSDYIELIRELPEDDARVAELLVRCGTLAADELDIGALASTATVFPAAVPFVAMEQDELAAAVVPLSSDTPVVLPTAPGSVPLSSRSVREHKTQGEGSIRIDADKLDHLIDLVGELITASASANLVARRTLNVEFQECTATLSSLIQEVRDSALQLRMVKIGATFNRFRRVVHDVSREIGKQIELVVDGEDTELDKTVVEKIGDPLTHLVRNSVDHGIEPPEVRAACGKPMRGTVALNAFHDSGAIVIEVSDDGGGLSRERIVAKAVERGLIEEGRSLADEEVYGLIFEPGFSTAEKITNLSGRGVGMDVVKRNITALRGSIGITSRPGLGTTVSVRLPLTLAIIDGFQIGVGQSVFVLPLDMVDECVEFSASGEHDYTNLRGEVLPFIRLRTLLGVSGDPGPRSSIVIVRHSGQRFGLVVDRLLGEAQTVIKPLSKMFGNVRGIGGSTILGCGDVALILDIPALMQLASQPDPAAMGVPQPADTGSGPVDGGARITATALRHPMNPDLPRIEQRVS</sequence>
<dbReference type="SUPFAM" id="SSF47226">
    <property type="entry name" value="Histidine-containing phosphotransfer domain, HPT domain"/>
    <property type="match status" value="1"/>
</dbReference>
<evidence type="ECO:0000256" key="8">
    <source>
        <dbReference type="ARBA" id="ARBA00022777"/>
    </source>
</evidence>
<comment type="catalytic activity">
    <reaction evidence="1">
        <text>ATP + protein L-histidine = ADP + protein N-phospho-L-histidine.</text>
        <dbReference type="EC" id="2.7.13.3"/>
    </reaction>
</comment>
<dbReference type="InterPro" id="IPR004358">
    <property type="entry name" value="Sig_transdc_His_kin-like_C"/>
</dbReference>
<dbReference type="GO" id="GO:0000155">
    <property type="term" value="F:phosphorelay sensor kinase activity"/>
    <property type="evidence" value="ECO:0007669"/>
    <property type="project" value="InterPro"/>
</dbReference>
<dbReference type="Gene3D" id="3.30.565.10">
    <property type="entry name" value="Histidine kinase-like ATPase, C-terminal domain"/>
    <property type="match status" value="1"/>
</dbReference>
<feature type="domain" description="HPt" evidence="16">
    <location>
        <begin position="1"/>
        <end position="103"/>
    </location>
</feature>
<evidence type="ECO:0000313" key="17">
    <source>
        <dbReference type="EMBL" id="KAE8755333.1"/>
    </source>
</evidence>
<feature type="region of interest" description="Disordered" evidence="13">
    <location>
        <begin position="726"/>
        <end position="745"/>
    </location>
</feature>
<dbReference type="RefSeq" id="WP_154566090.1">
    <property type="nucleotide sequence ID" value="NZ_VOSW01000092.1"/>
</dbReference>
<proteinExistence type="predicted"/>
<dbReference type="InterPro" id="IPR036890">
    <property type="entry name" value="HATPase_C_sf"/>
</dbReference>
<protein>
    <recommendedName>
        <fullName evidence="3">Chemotaxis protein CheA</fullName>
        <ecNumber evidence="2">2.7.13.3</ecNumber>
    </recommendedName>
</protein>
<dbReference type="SMART" id="SM00387">
    <property type="entry name" value="HATPase_c"/>
    <property type="match status" value="1"/>
</dbReference>
<dbReference type="SUPFAM" id="SSF50341">
    <property type="entry name" value="CheW-like"/>
    <property type="match status" value="1"/>
</dbReference>
<comment type="function">
    <text evidence="11">Involved in the transmission of sensory signals from the chemoreceptors to the flagellar motors. CheA is autophosphorylated; it can transfer its phosphate group to either CheB or CheY.</text>
</comment>
<dbReference type="Pfam" id="PF01584">
    <property type="entry name" value="CheW"/>
    <property type="match status" value="1"/>
</dbReference>
<dbReference type="SMART" id="SM00073">
    <property type="entry name" value="HPT"/>
    <property type="match status" value="1"/>
</dbReference>
<keyword evidence="10" id="KW-0902">Two-component regulatory system</keyword>
<keyword evidence="6" id="KW-0808">Transferase</keyword>
<dbReference type="InterPro" id="IPR037006">
    <property type="entry name" value="CheA-like_homodim_sf"/>
</dbReference>
<evidence type="ECO:0000256" key="6">
    <source>
        <dbReference type="ARBA" id="ARBA00022679"/>
    </source>
</evidence>
<evidence type="ECO:0000256" key="3">
    <source>
        <dbReference type="ARBA" id="ARBA00021495"/>
    </source>
</evidence>
<gene>
    <name evidence="17" type="ORF">FSO04_34955</name>
</gene>
<dbReference type="GO" id="GO:0005737">
    <property type="term" value="C:cytoplasm"/>
    <property type="evidence" value="ECO:0007669"/>
    <property type="project" value="InterPro"/>
</dbReference>
<dbReference type="EC" id="2.7.13.3" evidence="2"/>
<dbReference type="InterPro" id="IPR036061">
    <property type="entry name" value="CheW-like_dom_sf"/>
</dbReference>
<dbReference type="Pfam" id="PF01627">
    <property type="entry name" value="Hpt"/>
    <property type="match status" value="1"/>
</dbReference>
<name>A0A6N6W4F6_9BURK</name>
<dbReference type="Gene3D" id="2.30.30.40">
    <property type="entry name" value="SH3 Domains"/>
    <property type="match status" value="1"/>
</dbReference>
<evidence type="ECO:0000256" key="9">
    <source>
        <dbReference type="ARBA" id="ARBA00022840"/>
    </source>
</evidence>